<comment type="subcellular location">
    <subcellularLocation>
        <location evidence="1">Membrane</location>
        <topology evidence="1">Multi-pass membrane protein</topology>
    </subcellularLocation>
</comment>
<evidence type="ECO:0000256" key="3">
    <source>
        <dbReference type="ARBA" id="ARBA00022989"/>
    </source>
</evidence>
<proteinExistence type="predicted"/>
<dbReference type="RefSeq" id="WP_274268372.1">
    <property type="nucleotide sequence ID" value="NZ_CP117880.1"/>
</dbReference>
<dbReference type="Pfam" id="PF12805">
    <property type="entry name" value="FUSC-like"/>
    <property type="match status" value="1"/>
</dbReference>
<dbReference type="Proteomes" id="UP001221558">
    <property type="component" value="Chromosome"/>
</dbReference>
<gene>
    <name evidence="9" type="ORF">PQ465_04580</name>
</gene>
<feature type="transmembrane region" description="Helical" evidence="6">
    <location>
        <begin position="69"/>
        <end position="88"/>
    </location>
</feature>
<feature type="domain" description="Integral membrane bound transporter" evidence="8">
    <location>
        <begin position="406"/>
        <end position="527"/>
    </location>
</feature>
<feature type="transmembrane region" description="Helical" evidence="6">
    <location>
        <begin position="515"/>
        <end position="532"/>
    </location>
</feature>
<dbReference type="Pfam" id="PF13515">
    <property type="entry name" value="FUSC_2"/>
    <property type="match status" value="1"/>
</dbReference>
<feature type="transmembrane region" description="Helical" evidence="6">
    <location>
        <begin position="416"/>
        <end position="435"/>
    </location>
</feature>
<feature type="transmembrane region" description="Helical" evidence="6">
    <location>
        <begin position="447"/>
        <end position="478"/>
    </location>
</feature>
<evidence type="ECO:0000256" key="4">
    <source>
        <dbReference type="ARBA" id="ARBA00023136"/>
    </source>
</evidence>
<feature type="transmembrane region" description="Helical" evidence="6">
    <location>
        <begin position="117"/>
        <end position="134"/>
    </location>
</feature>
<name>A0ABY7WQR0_9SPHI</name>
<sequence>MKIRLSKIAFVLKALLAEHGVEALRSTLTGMIPAVIIAFTIGLDYAIPFVIGALNASMTDFPGYRQEKLQAAAWGIVCAVLTSLLIGFSLGHTAWLILLMTVMAGVYTLFSALGPRIGMVGTTSLFLIAFVMGLKPENVPQFAICVGAGIAWFYLINILHSSIDPLWELRKAIANGYRTTAQLLRVKARCYDKEVPLDGLYHRVAAISIKLADQQESVRHLLLRERRYLRQKGNKAYSLWLRAYVLMDLYGMATALDHDYELIRERLAPSGALAIIHELVLLVADGIEMASRRKAAHRVDFQQLEEKIEQLLAQLKQKQQGAKAEELAMLNGSIGNARTFLASMEQLRNRQGDELMEDFYANNLDLTGFLPPLALGIKELFMQVRSYSPLIMFSVRMVVLFLLGGLLGELLSDMKYTYWILITIIVVARPSYLLTQQRNKERIWGTLGGVLLGLSIIFVFPNLYVLLVWICFLLFAFLLFNKRYYMVSVFFITAMVIVALHLHDDTWADVMRNRILFTLLGCGLALLGWFLVPVRQKSNILPLARQAFQAQQTYFDAVEQYVASGLKGERYEIRLARKRAFMDLTKFSDAILQVQREPGRDRERMKTGVSLHIELYRLHAMISGVWIQHNQDTFLADRGVLLEVDRRQRIRDFFARLQVKLAASAA</sequence>
<organism evidence="9 10">
    <name type="scientific">Sphingobacterium oryzagri</name>
    <dbReference type="NCBI Taxonomy" id="3025669"/>
    <lineage>
        <taxon>Bacteria</taxon>
        <taxon>Pseudomonadati</taxon>
        <taxon>Bacteroidota</taxon>
        <taxon>Sphingobacteriia</taxon>
        <taxon>Sphingobacteriales</taxon>
        <taxon>Sphingobacteriaceae</taxon>
        <taxon>Sphingobacterium</taxon>
    </lineage>
</organism>
<evidence type="ECO:0000256" key="2">
    <source>
        <dbReference type="ARBA" id="ARBA00022692"/>
    </source>
</evidence>
<keyword evidence="4 6" id="KW-0472">Membrane</keyword>
<feature type="transmembrane region" description="Helical" evidence="6">
    <location>
        <begin position="33"/>
        <end position="57"/>
    </location>
</feature>
<evidence type="ECO:0000259" key="7">
    <source>
        <dbReference type="Pfam" id="PF12805"/>
    </source>
</evidence>
<feature type="transmembrane region" description="Helical" evidence="6">
    <location>
        <begin position="140"/>
        <end position="160"/>
    </location>
</feature>
<dbReference type="EMBL" id="CP117880">
    <property type="protein sequence ID" value="WDF69659.1"/>
    <property type="molecule type" value="Genomic_DNA"/>
</dbReference>
<dbReference type="InterPro" id="IPR032692">
    <property type="entry name" value="YccS_N"/>
</dbReference>
<feature type="domain" description="Integral membrane protein YccS N-terminal" evidence="7">
    <location>
        <begin position="75"/>
        <end position="332"/>
    </location>
</feature>
<protein>
    <submittedName>
        <fullName evidence="9">FUSC family membrane protein</fullName>
    </submittedName>
</protein>
<keyword evidence="10" id="KW-1185">Reference proteome</keyword>
<evidence type="ECO:0000256" key="5">
    <source>
        <dbReference type="SAM" id="Coils"/>
    </source>
</evidence>
<keyword evidence="5" id="KW-0175">Coiled coil</keyword>
<reference evidence="9 10" key="1">
    <citation type="submission" date="2023-02" db="EMBL/GenBank/DDBJ databases">
        <title>Genome sequence of Sphingobacterium sp. KACC 22765.</title>
        <authorList>
            <person name="Kim S."/>
            <person name="Heo J."/>
            <person name="Kwon S.-W."/>
        </authorList>
    </citation>
    <scope>NUCLEOTIDE SEQUENCE [LARGE SCALE GENOMIC DNA]</scope>
    <source>
        <strain evidence="9 10">KACC 22765</strain>
    </source>
</reference>
<feature type="transmembrane region" description="Helical" evidence="6">
    <location>
        <begin position="484"/>
        <end position="503"/>
    </location>
</feature>
<dbReference type="InterPro" id="IPR049453">
    <property type="entry name" value="Memb_transporter_dom"/>
</dbReference>
<evidence type="ECO:0000256" key="6">
    <source>
        <dbReference type="SAM" id="Phobius"/>
    </source>
</evidence>
<keyword evidence="2 6" id="KW-0812">Transmembrane</keyword>
<evidence type="ECO:0000313" key="10">
    <source>
        <dbReference type="Proteomes" id="UP001221558"/>
    </source>
</evidence>
<keyword evidence="3 6" id="KW-1133">Transmembrane helix</keyword>
<feature type="coiled-coil region" evidence="5">
    <location>
        <begin position="287"/>
        <end position="328"/>
    </location>
</feature>
<feature type="transmembrane region" description="Helical" evidence="6">
    <location>
        <begin position="390"/>
        <end position="410"/>
    </location>
</feature>
<evidence type="ECO:0000256" key="1">
    <source>
        <dbReference type="ARBA" id="ARBA00004141"/>
    </source>
</evidence>
<evidence type="ECO:0000259" key="8">
    <source>
        <dbReference type="Pfam" id="PF13515"/>
    </source>
</evidence>
<accession>A0ABY7WQR0</accession>
<evidence type="ECO:0000313" key="9">
    <source>
        <dbReference type="EMBL" id="WDF69659.1"/>
    </source>
</evidence>